<sequence length="52" mass="6011">MPLMKQVRDEDSIRPLSFLADLGPQSKLIQNRSRTDLKVKLITIKINMQTTQ</sequence>
<evidence type="ECO:0000313" key="1">
    <source>
        <dbReference type="EMBL" id="CAF1726415.1"/>
    </source>
</evidence>
<dbReference type="PaxDb" id="3708-A0A078HXI5"/>
<organism evidence="2 3">
    <name type="scientific">Brassica napus</name>
    <name type="common">Rape</name>
    <dbReference type="NCBI Taxonomy" id="3708"/>
    <lineage>
        <taxon>Eukaryota</taxon>
        <taxon>Viridiplantae</taxon>
        <taxon>Streptophyta</taxon>
        <taxon>Embryophyta</taxon>
        <taxon>Tracheophyta</taxon>
        <taxon>Spermatophyta</taxon>
        <taxon>Magnoliopsida</taxon>
        <taxon>eudicotyledons</taxon>
        <taxon>Gunneridae</taxon>
        <taxon>Pentapetalae</taxon>
        <taxon>rosids</taxon>
        <taxon>malvids</taxon>
        <taxon>Brassicales</taxon>
        <taxon>Brassicaceae</taxon>
        <taxon>Brassiceae</taxon>
        <taxon>Brassica</taxon>
    </lineage>
</organism>
<evidence type="ECO:0000313" key="2">
    <source>
        <dbReference type="EMBL" id="CDY42049.1"/>
    </source>
</evidence>
<dbReference type="EMBL" id="HG994373">
    <property type="protein sequence ID" value="CAF1726415.1"/>
    <property type="molecule type" value="Genomic_DNA"/>
</dbReference>
<dbReference type="Gramene" id="CDY42049">
    <property type="protein sequence ID" value="CDY42049"/>
    <property type="gene ID" value="GSBRNA2T00074070001"/>
</dbReference>
<keyword evidence="3" id="KW-1185">Reference proteome</keyword>
<proteinExistence type="predicted"/>
<evidence type="ECO:0000313" key="3">
    <source>
        <dbReference type="Proteomes" id="UP000028999"/>
    </source>
</evidence>
<protein>
    <submittedName>
        <fullName evidence="1">(rape) hypothetical protein</fullName>
    </submittedName>
    <submittedName>
        <fullName evidence="2">BnaC09g15380D protein</fullName>
    </submittedName>
</protein>
<accession>A0A078HXI5</accession>
<reference evidence="1" key="3">
    <citation type="submission" date="2021-01" db="EMBL/GenBank/DDBJ databases">
        <authorList>
            <consortium name="Genoscope - CEA"/>
            <person name="William W."/>
        </authorList>
    </citation>
    <scope>NUCLEOTIDE SEQUENCE</scope>
</reference>
<reference evidence="2 3" key="1">
    <citation type="journal article" date="2014" name="Science">
        <title>Plant genetics. Early allopolyploid evolution in the post-Neolithic Brassica napus oilseed genome.</title>
        <authorList>
            <person name="Chalhoub B."/>
            <person name="Denoeud F."/>
            <person name="Liu S."/>
            <person name="Parkin I.A."/>
            <person name="Tang H."/>
            <person name="Wang X."/>
            <person name="Chiquet J."/>
            <person name="Belcram H."/>
            <person name="Tong C."/>
            <person name="Samans B."/>
            <person name="Correa M."/>
            <person name="Da Silva C."/>
            <person name="Just J."/>
            <person name="Falentin C."/>
            <person name="Koh C.S."/>
            <person name="Le Clainche I."/>
            <person name="Bernard M."/>
            <person name="Bento P."/>
            <person name="Noel B."/>
            <person name="Labadie K."/>
            <person name="Alberti A."/>
            <person name="Charles M."/>
            <person name="Arnaud D."/>
            <person name="Guo H."/>
            <person name="Daviaud C."/>
            <person name="Alamery S."/>
            <person name="Jabbari K."/>
            <person name="Zhao M."/>
            <person name="Edger P.P."/>
            <person name="Chelaifa H."/>
            <person name="Tack D."/>
            <person name="Lassalle G."/>
            <person name="Mestiri I."/>
            <person name="Schnel N."/>
            <person name="Le Paslier M.C."/>
            <person name="Fan G."/>
            <person name="Renault V."/>
            <person name="Bayer P.E."/>
            <person name="Golicz A.A."/>
            <person name="Manoli S."/>
            <person name="Lee T.H."/>
            <person name="Thi V.H."/>
            <person name="Chalabi S."/>
            <person name="Hu Q."/>
            <person name="Fan C."/>
            <person name="Tollenaere R."/>
            <person name="Lu Y."/>
            <person name="Battail C."/>
            <person name="Shen J."/>
            <person name="Sidebottom C.H."/>
            <person name="Wang X."/>
            <person name="Canaguier A."/>
            <person name="Chauveau A."/>
            <person name="Berard A."/>
            <person name="Deniot G."/>
            <person name="Guan M."/>
            <person name="Liu Z."/>
            <person name="Sun F."/>
            <person name="Lim Y.P."/>
            <person name="Lyons E."/>
            <person name="Town C.D."/>
            <person name="Bancroft I."/>
            <person name="Wang X."/>
            <person name="Meng J."/>
            <person name="Ma J."/>
            <person name="Pires J.C."/>
            <person name="King G.J."/>
            <person name="Brunel D."/>
            <person name="Delourme R."/>
            <person name="Renard M."/>
            <person name="Aury J.M."/>
            <person name="Adams K.L."/>
            <person name="Batley J."/>
            <person name="Snowdon R.J."/>
            <person name="Tost J."/>
            <person name="Edwards D."/>
            <person name="Zhou Y."/>
            <person name="Hua W."/>
            <person name="Sharpe A.G."/>
            <person name="Paterson A.H."/>
            <person name="Guan C."/>
            <person name="Wincker P."/>
        </authorList>
    </citation>
    <scope>NUCLEOTIDE SEQUENCE [LARGE SCALE GENOMIC DNA]</scope>
    <source>
        <strain evidence="3">cv. Darmor-bzh</strain>
    </source>
</reference>
<reference evidence="2" key="2">
    <citation type="submission" date="2014-06" db="EMBL/GenBank/DDBJ databases">
        <authorList>
            <person name="Genoscope - CEA"/>
        </authorList>
    </citation>
    <scope>NUCLEOTIDE SEQUENCE</scope>
</reference>
<name>A0A078HXI5_BRANA</name>
<dbReference type="AlphaFoldDB" id="A0A078HXI5"/>
<gene>
    <name evidence="2" type="primary">BnaC09g15380D</name>
    <name evidence="1" type="ORF">DARMORV10_C09P22900.1</name>
    <name evidence="2" type="ORF">GSBRNA2T00074070001</name>
</gene>
<dbReference type="Proteomes" id="UP001295469">
    <property type="component" value="Chromosome C09"/>
</dbReference>
<dbReference type="Proteomes" id="UP000028999">
    <property type="component" value="Unassembled WGS sequence"/>
</dbReference>
<dbReference type="EMBL" id="LK032513">
    <property type="protein sequence ID" value="CDY42049.1"/>
    <property type="molecule type" value="Genomic_DNA"/>
</dbReference>